<dbReference type="AlphaFoldDB" id="A0ABD1WNL1"/>
<evidence type="ECO:0000313" key="1">
    <source>
        <dbReference type="EMBL" id="KAL2551281.1"/>
    </source>
</evidence>
<keyword evidence="2" id="KW-1185">Reference proteome</keyword>
<comment type="caution">
    <text evidence="1">The sequence shown here is derived from an EMBL/GenBank/DDBJ whole genome shotgun (WGS) entry which is preliminary data.</text>
</comment>
<evidence type="ECO:0000313" key="2">
    <source>
        <dbReference type="Proteomes" id="UP001604277"/>
    </source>
</evidence>
<sequence length="153" mass="16636">MAFFENSIPFPGAREVVMIIQSKWGWKLFGLAVRCGTEQAHLVILDGTLASLLFFVPAHTPKPILRNLLFWLSKVASSIHSTRGSVRPGSLRLTTLAPFKWIKKSSLALAFGKRVGVNAVFAVAVRAEQAVVSVTGQGLVTSRHTTIPLLLSN</sequence>
<name>A0ABD1WNL1_9LAMI</name>
<proteinExistence type="predicted"/>
<accession>A0ABD1WNL1</accession>
<dbReference type="EMBL" id="JBFOLJ010000002">
    <property type="protein sequence ID" value="KAL2551281.1"/>
    <property type="molecule type" value="Genomic_DNA"/>
</dbReference>
<gene>
    <name evidence="1" type="ORF">Fot_04900</name>
</gene>
<reference evidence="2" key="1">
    <citation type="submission" date="2024-07" db="EMBL/GenBank/DDBJ databases">
        <title>Two chromosome-level genome assemblies of Korean endemic species Abeliophyllum distichum and Forsythia ovata (Oleaceae).</title>
        <authorList>
            <person name="Jang H."/>
        </authorList>
    </citation>
    <scope>NUCLEOTIDE SEQUENCE [LARGE SCALE GENOMIC DNA]</scope>
</reference>
<protein>
    <submittedName>
        <fullName evidence="1">Uncharacterized protein</fullName>
    </submittedName>
</protein>
<dbReference type="Proteomes" id="UP001604277">
    <property type="component" value="Unassembled WGS sequence"/>
</dbReference>
<organism evidence="1 2">
    <name type="scientific">Forsythia ovata</name>
    <dbReference type="NCBI Taxonomy" id="205694"/>
    <lineage>
        <taxon>Eukaryota</taxon>
        <taxon>Viridiplantae</taxon>
        <taxon>Streptophyta</taxon>
        <taxon>Embryophyta</taxon>
        <taxon>Tracheophyta</taxon>
        <taxon>Spermatophyta</taxon>
        <taxon>Magnoliopsida</taxon>
        <taxon>eudicotyledons</taxon>
        <taxon>Gunneridae</taxon>
        <taxon>Pentapetalae</taxon>
        <taxon>asterids</taxon>
        <taxon>lamiids</taxon>
        <taxon>Lamiales</taxon>
        <taxon>Oleaceae</taxon>
        <taxon>Forsythieae</taxon>
        <taxon>Forsythia</taxon>
    </lineage>
</organism>